<dbReference type="Proteomes" id="UP000767238">
    <property type="component" value="Unassembled WGS sequence"/>
</dbReference>
<evidence type="ECO:0000313" key="2">
    <source>
        <dbReference type="Proteomes" id="UP000767238"/>
    </source>
</evidence>
<name>A0A9P8K8P0_AURME</name>
<dbReference type="EMBL" id="JAHFYH010000030">
    <property type="protein sequence ID" value="KAH0221916.1"/>
    <property type="molecule type" value="Genomic_DNA"/>
</dbReference>
<protein>
    <submittedName>
        <fullName evidence="1">Uncharacterized protein</fullName>
    </submittedName>
</protein>
<reference evidence="1" key="1">
    <citation type="journal article" date="2021" name="J Fungi (Basel)">
        <title>Virulence traits and population genomics of the black yeast Aureobasidium melanogenum.</title>
        <authorList>
            <person name="Cernosa A."/>
            <person name="Sun X."/>
            <person name="Gostincar C."/>
            <person name="Fang C."/>
            <person name="Gunde-Cimerman N."/>
            <person name="Song Z."/>
        </authorList>
    </citation>
    <scope>NUCLEOTIDE SEQUENCE</scope>
    <source>
        <strain evidence="1">EXF-8016</strain>
    </source>
</reference>
<comment type="caution">
    <text evidence="1">The sequence shown here is derived from an EMBL/GenBank/DDBJ whole genome shotgun (WGS) entry which is preliminary data.</text>
</comment>
<accession>A0A9P8K8P0</accession>
<gene>
    <name evidence="1" type="ORF">KCV03_g4888</name>
</gene>
<reference evidence="1" key="2">
    <citation type="submission" date="2021-08" db="EMBL/GenBank/DDBJ databases">
        <authorList>
            <person name="Gostincar C."/>
            <person name="Sun X."/>
            <person name="Song Z."/>
            <person name="Gunde-Cimerman N."/>
        </authorList>
    </citation>
    <scope>NUCLEOTIDE SEQUENCE</scope>
    <source>
        <strain evidence="1">EXF-8016</strain>
    </source>
</reference>
<organism evidence="1 2">
    <name type="scientific">Aureobasidium melanogenum</name>
    <name type="common">Aureobasidium pullulans var. melanogenum</name>
    <dbReference type="NCBI Taxonomy" id="46634"/>
    <lineage>
        <taxon>Eukaryota</taxon>
        <taxon>Fungi</taxon>
        <taxon>Dikarya</taxon>
        <taxon>Ascomycota</taxon>
        <taxon>Pezizomycotina</taxon>
        <taxon>Dothideomycetes</taxon>
        <taxon>Dothideomycetidae</taxon>
        <taxon>Dothideales</taxon>
        <taxon>Saccotheciaceae</taxon>
        <taxon>Aureobasidium</taxon>
    </lineage>
</organism>
<proteinExistence type="predicted"/>
<feature type="non-terminal residue" evidence="1">
    <location>
        <position position="1"/>
    </location>
</feature>
<evidence type="ECO:0000313" key="1">
    <source>
        <dbReference type="EMBL" id="KAH0221916.1"/>
    </source>
</evidence>
<sequence length="110" mass="12274">MVTNSDELESGFKQSIASDNTLDALDRQCCAYGWRGDIPHAVAAMSAVYTYTCENTSASYVGLCLQERIRLLGTSKAAAQNEQEWIANDSKIRWLQRSWISMPTYADAEL</sequence>
<dbReference type="AlphaFoldDB" id="A0A9P8K8P0"/>